<evidence type="ECO:0000313" key="2">
    <source>
        <dbReference type="EMBL" id="MCT7398250.1"/>
    </source>
</evidence>
<accession>A0ABT2LYA2</accession>
<keyword evidence="3" id="KW-1185">Reference proteome</keyword>
<reference evidence="2" key="1">
    <citation type="submission" date="2022-09" db="EMBL/GenBank/DDBJ databases">
        <title>Eubacterium sp. LFL-14 isolated from human feces.</title>
        <authorList>
            <person name="Liu F."/>
        </authorList>
    </citation>
    <scope>NUCLEOTIDE SEQUENCE</scope>
    <source>
        <strain evidence="2">LFL-14</strain>
    </source>
</reference>
<dbReference type="RefSeq" id="WP_117908796.1">
    <property type="nucleotide sequence ID" value="NZ_JAODBU010000003.1"/>
</dbReference>
<dbReference type="Proteomes" id="UP001431199">
    <property type="component" value="Unassembled WGS sequence"/>
</dbReference>
<evidence type="ECO:0000313" key="3">
    <source>
        <dbReference type="Proteomes" id="UP001431199"/>
    </source>
</evidence>
<name>A0ABT2LYA2_9FIRM</name>
<keyword evidence="1" id="KW-0812">Transmembrane</keyword>
<dbReference type="EMBL" id="JAODBU010000003">
    <property type="protein sequence ID" value="MCT7398250.1"/>
    <property type="molecule type" value="Genomic_DNA"/>
</dbReference>
<keyword evidence="1" id="KW-0472">Membrane</keyword>
<sequence>MSNPIIENAIFESKLIDLFSKIDISEVETDYPDEDIEKLKFEETLLEKWWNNKKVRRVTEVGVLAASLTTGIIVAIRVIHKKRKAA</sequence>
<keyword evidence="1" id="KW-1133">Transmembrane helix</keyword>
<protein>
    <submittedName>
        <fullName evidence="2">Uncharacterized protein</fullName>
    </submittedName>
</protein>
<proteinExistence type="predicted"/>
<organism evidence="2 3">
    <name type="scientific">Eubacterium album</name>
    <dbReference type="NCBI Taxonomy" id="2978477"/>
    <lineage>
        <taxon>Bacteria</taxon>
        <taxon>Bacillati</taxon>
        <taxon>Bacillota</taxon>
        <taxon>Clostridia</taxon>
        <taxon>Eubacteriales</taxon>
        <taxon>Eubacteriaceae</taxon>
        <taxon>Eubacterium</taxon>
    </lineage>
</organism>
<evidence type="ECO:0000256" key="1">
    <source>
        <dbReference type="SAM" id="Phobius"/>
    </source>
</evidence>
<comment type="caution">
    <text evidence="2">The sequence shown here is derived from an EMBL/GenBank/DDBJ whole genome shotgun (WGS) entry which is preliminary data.</text>
</comment>
<feature type="transmembrane region" description="Helical" evidence="1">
    <location>
        <begin position="61"/>
        <end position="79"/>
    </location>
</feature>
<gene>
    <name evidence="2" type="ORF">N5B56_03990</name>
</gene>